<dbReference type="InterPro" id="IPR045864">
    <property type="entry name" value="aa-tRNA-synth_II/BPL/LPL"/>
</dbReference>
<dbReference type="Proteomes" id="UP001516400">
    <property type="component" value="Unassembled WGS sequence"/>
</dbReference>
<keyword evidence="16" id="KW-1185">Reference proteome</keyword>
<dbReference type="InterPro" id="IPR018162">
    <property type="entry name" value="Ala-tRNA-ligase_IIc_anticod-bd"/>
</dbReference>
<protein>
    <recommendedName>
        <fullName evidence="2">alanine--tRNA ligase</fullName>
        <ecNumber evidence="2">6.1.1.7</ecNumber>
    </recommendedName>
    <alternativeName>
        <fullName evidence="12">Alanyl-tRNA synthetase</fullName>
    </alternativeName>
</protein>
<keyword evidence="9" id="KW-0694">RNA-binding</keyword>
<reference evidence="15 16" key="1">
    <citation type="journal article" date="2021" name="BMC Biol.">
        <title>Horizontally acquired antibacterial genes associated with adaptive radiation of ladybird beetles.</title>
        <authorList>
            <person name="Li H.S."/>
            <person name="Tang X.F."/>
            <person name="Huang Y.H."/>
            <person name="Xu Z.Y."/>
            <person name="Chen M.L."/>
            <person name="Du X.Y."/>
            <person name="Qiu B.Y."/>
            <person name="Chen P.T."/>
            <person name="Zhang W."/>
            <person name="Slipinski A."/>
            <person name="Escalona H.E."/>
            <person name="Waterhouse R.M."/>
            <person name="Zwick A."/>
            <person name="Pang H."/>
        </authorList>
    </citation>
    <scope>NUCLEOTIDE SEQUENCE [LARGE SCALE GENOMIC DNA]</scope>
    <source>
        <strain evidence="15">SYSU2018</strain>
    </source>
</reference>
<evidence type="ECO:0000313" key="15">
    <source>
        <dbReference type="EMBL" id="KAL3281602.1"/>
    </source>
</evidence>
<evidence type="ECO:0000256" key="2">
    <source>
        <dbReference type="ARBA" id="ARBA00013168"/>
    </source>
</evidence>
<evidence type="ECO:0000256" key="3">
    <source>
        <dbReference type="ARBA" id="ARBA00022555"/>
    </source>
</evidence>
<dbReference type="GO" id="GO:0000049">
    <property type="term" value="F:tRNA binding"/>
    <property type="evidence" value="ECO:0007669"/>
    <property type="project" value="UniProtKB-KW"/>
</dbReference>
<keyword evidence="11" id="KW-0030">Aminoacyl-tRNA synthetase</keyword>
<evidence type="ECO:0000256" key="7">
    <source>
        <dbReference type="ARBA" id="ARBA00022833"/>
    </source>
</evidence>
<evidence type="ECO:0000256" key="13">
    <source>
        <dbReference type="ARBA" id="ARBA00048300"/>
    </source>
</evidence>
<dbReference type="SUPFAM" id="SSF101353">
    <property type="entry name" value="Putative anticodon-binding domain of alanyl-tRNA synthetase (AlaRS)"/>
    <property type="match status" value="1"/>
</dbReference>
<dbReference type="CDD" id="cd00673">
    <property type="entry name" value="AlaRS_core"/>
    <property type="match status" value="1"/>
</dbReference>
<dbReference type="PANTHER" id="PTHR11777:SF9">
    <property type="entry name" value="ALANINE--TRNA LIGASE, CYTOPLASMIC"/>
    <property type="match status" value="1"/>
</dbReference>
<evidence type="ECO:0000259" key="14">
    <source>
        <dbReference type="PROSITE" id="PS50860"/>
    </source>
</evidence>
<dbReference type="InterPro" id="IPR018164">
    <property type="entry name" value="Ala-tRNA-synth_IIc_N"/>
</dbReference>
<keyword evidence="3" id="KW-0820">tRNA-binding</keyword>
<dbReference type="InterPro" id="IPR018163">
    <property type="entry name" value="Thr/Ala-tRNA-synth_IIc_edit"/>
</dbReference>
<evidence type="ECO:0000256" key="8">
    <source>
        <dbReference type="ARBA" id="ARBA00022840"/>
    </source>
</evidence>
<keyword evidence="8" id="KW-0067">ATP-binding</keyword>
<evidence type="ECO:0000256" key="11">
    <source>
        <dbReference type="ARBA" id="ARBA00023146"/>
    </source>
</evidence>
<dbReference type="SUPFAM" id="SSF55681">
    <property type="entry name" value="Class II aaRS and biotin synthetases"/>
    <property type="match status" value="1"/>
</dbReference>
<dbReference type="SUPFAM" id="SSF50447">
    <property type="entry name" value="Translation proteins"/>
    <property type="match status" value="1"/>
</dbReference>
<comment type="catalytic activity">
    <reaction evidence="13">
        <text>tRNA(Ala) + L-alanine + ATP = L-alanyl-tRNA(Ala) + AMP + diphosphate</text>
        <dbReference type="Rhea" id="RHEA:12540"/>
        <dbReference type="Rhea" id="RHEA-COMP:9657"/>
        <dbReference type="Rhea" id="RHEA-COMP:9923"/>
        <dbReference type="ChEBI" id="CHEBI:30616"/>
        <dbReference type="ChEBI" id="CHEBI:33019"/>
        <dbReference type="ChEBI" id="CHEBI:57972"/>
        <dbReference type="ChEBI" id="CHEBI:78442"/>
        <dbReference type="ChEBI" id="CHEBI:78497"/>
        <dbReference type="ChEBI" id="CHEBI:456215"/>
        <dbReference type="EC" id="6.1.1.7"/>
    </reaction>
</comment>
<dbReference type="GO" id="GO:0005524">
    <property type="term" value="F:ATP binding"/>
    <property type="evidence" value="ECO:0007669"/>
    <property type="project" value="UniProtKB-KW"/>
</dbReference>
<evidence type="ECO:0000256" key="12">
    <source>
        <dbReference type="ARBA" id="ARBA00032577"/>
    </source>
</evidence>
<sequence length="697" mass="79925">MILLTSHTSLGYKIFCGVRCISMHTNSDRTAASIRRIFMDYFIRDCNHHHVRSSPVVPFCDPTIAFVNAGMNQFKSIFTGKQEPQYQNVVNSQKCVRVGGKHNDLSIVGTDGYHHTFFEMLGNWSFGDYFKEEACELAWKLLVDVYKLPSSKLYVTYFKGDHQLGLEEDIETREIWKSLGVSSDRIVPFGIKDNFWVMGDTGPCGPCTEIHFDHKTAQNRAQFVNKGLFDLTELWNIVFIQYNKNLDGSIVVLPNKHVDTGMGFERLTAILQNKISNYDTDNFSNLINAIEKISAKTKKYKGNYGEQDWDNLDTSYRILADHSRMVTACLADGMIPEQNQKLRRILRKCFTISEDVFLKEKGLLKELTNYVVDNLGHTYPEMEKNISHVQQIIDYEEEVFKSLRNSAQRDWEKLIKEKSQLMSLDILEAPSLIPAYKALAKMEPKEISGDIAFKLYDTFGLNANIIEKLSHALNLPFDKENLQNELNKAKVKTKQLSVSDNNKILEEFIRNCLPITDDSFKYNFKKLDNMYLFEKLNAMVLKIIYHDEIVSKIGPHTFCSLLFNKTNFYSEAGGQISDRGQIHFNEGVFDVTEIENLNGYILHKGIFKSKFGSSLYTDDIGKMSIDGKHRINLMKNHTATHLLNSVLKCLKGATCQKSSKVTENFLNLDVSIYGPKLCNNDIEKVEHKINDIIQKIY</sequence>
<keyword evidence="10" id="KW-0648">Protein biosynthesis</keyword>
<keyword evidence="4" id="KW-0436">Ligase</keyword>
<dbReference type="AlphaFoldDB" id="A0ABD2NS91"/>
<comment type="caution">
    <text evidence="15">The sequence shown here is derived from an EMBL/GenBank/DDBJ whole genome shotgun (WGS) entry which is preliminary data.</text>
</comment>
<dbReference type="GO" id="GO:0004813">
    <property type="term" value="F:alanine-tRNA ligase activity"/>
    <property type="evidence" value="ECO:0007669"/>
    <property type="project" value="UniProtKB-EC"/>
</dbReference>
<name>A0ABD2NS91_9CUCU</name>
<dbReference type="Gene3D" id="2.40.30.130">
    <property type="match status" value="1"/>
</dbReference>
<evidence type="ECO:0000313" key="16">
    <source>
        <dbReference type="Proteomes" id="UP001516400"/>
    </source>
</evidence>
<dbReference type="InterPro" id="IPR050058">
    <property type="entry name" value="Ala-tRNA_ligase"/>
</dbReference>
<dbReference type="PANTHER" id="PTHR11777">
    <property type="entry name" value="ALANYL-TRNA SYNTHETASE"/>
    <property type="match status" value="1"/>
</dbReference>
<evidence type="ECO:0000256" key="4">
    <source>
        <dbReference type="ARBA" id="ARBA00022598"/>
    </source>
</evidence>
<dbReference type="GO" id="GO:0006412">
    <property type="term" value="P:translation"/>
    <property type="evidence" value="ECO:0007669"/>
    <property type="project" value="UniProtKB-KW"/>
</dbReference>
<dbReference type="EC" id="6.1.1.7" evidence="2"/>
<dbReference type="InterPro" id="IPR002318">
    <property type="entry name" value="Ala-tRNA-lgiase_IIc"/>
</dbReference>
<dbReference type="FunFam" id="3.30.930.10:FF:000011">
    <property type="entry name" value="Alanine--tRNA ligase, cytoplasmic"/>
    <property type="match status" value="1"/>
</dbReference>
<dbReference type="PROSITE" id="PS50860">
    <property type="entry name" value="AA_TRNA_LIGASE_II_ALA"/>
    <property type="match status" value="1"/>
</dbReference>
<dbReference type="PRINTS" id="PR00980">
    <property type="entry name" value="TRNASYNTHALA"/>
</dbReference>
<dbReference type="NCBIfam" id="TIGR00344">
    <property type="entry name" value="alaS"/>
    <property type="match status" value="1"/>
</dbReference>
<proteinExistence type="inferred from homology"/>
<evidence type="ECO:0000256" key="9">
    <source>
        <dbReference type="ARBA" id="ARBA00022884"/>
    </source>
</evidence>
<feature type="domain" description="Alanyl-transfer RNA synthetases family profile" evidence="14">
    <location>
        <begin position="29"/>
        <end position="697"/>
    </location>
</feature>
<gene>
    <name evidence="15" type="ORF">HHI36_004809</name>
</gene>
<evidence type="ECO:0000256" key="1">
    <source>
        <dbReference type="ARBA" id="ARBA00008226"/>
    </source>
</evidence>
<evidence type="ECO:0000256" key="5">
    <source>
        <dbReference type="ARBA" id="ARBA00022723"/>
    </source>
</evidence>
<organism evidence="15 16">
    <name type="scientific">Cryptolaemus montrouzieri</name>
    <dbReference type="NCBI Taxonomy" id="559131"/>
    <lineage>
        <taxon>Eukaryota</taxon>
        <taxon>Metazoa</taxon>
        <taxon>Ecdysozoa</taxon>
        <taxon>Arthropoda</taxon>
        <taxon>Hexapoda</taxon>
        <taxon>Insecta</taxon>
        <taxon>Pterygota</taxon>
        <taxon>Neoptera</taxon>
        <taxon>Endopterygota</taxon>
        <taxon>Coleoptera</taxon>
        <taxon>Polyphaga</taxon>
        <taxon>Cucujiformia</taxon>
        <taxon>Coccinelloidea</taxon>
        <taxon>Coccinellidae</taxon>
        <taxon>Scymninae</taxon>
        <taxon>Scymnini</taxon>
        <taxon>Cryptolaemus</taxon>
    </lineage>
</organism>
<keyword evidence="7" id="KW-0862">Zinc</keyword>
<keyword evidence="6" id="KW-0547">Nucleotide-binding</keyword>
<dbReference type="InterPro" id="IPR018165">
    <property type="entry name" value="Ala-tRNA-synth_IIc_core"/>
</dbReference>
<evidence type="ECO:0000256" key="6">
    <source>
        <dbReference type="ARBA" id="ARBA00022741"/>
    </source>
</evidence>
<dbReference type="GO" id="GO:0046872">
    <property type="term" value="F:metal ion binding"/>
    <property type="evidence" value="ECO:0007669"/>
    <property type="project" value="UniProtKB-KW"/>
</dbReference>
<dbReference type="SUPFAM" id="SSF55186">
    <property type="entry name" value="ThrRS/AlaRS common domain"/>
    <property type="match status" value="1"/>
</dbReference>
<dbReference type="Gene3D" id="3.30.930.10">
    <property type="entry name" value="Bira Bifunctional Protein, Domain 2"/>
    <property type="match status" value="1"/>
</dbReference>
<keyword evidence="5" id="KW-0479">Metal-binding</keyword>
<dbReference type="Gene3D" id="3.30.980.10">
    <property type="entry name" value="Threonyl-trna Synthetase, Chain A, domain 2"/>
    <property type="match status" value="1"/>
</dbReference>
<comment type="similarity">
    <text evidence="1">Belongs to the class-II aminoacyl-tRNA synthetase family.</text>
</comment>
<dbReference type="EMBL" id="JABFTP020000144">
    <property type="protein sequence ID" value="KAL3281602.1"/>
    <property type="molecule type" value="Genomic_DNA"/>
</dbReference>
<accession>A0ABD2NS91</accession>
<evidence type="ECO:0000256" key="10">
    <source>
        <dbReference type="ARBA" id="ARBA00022917"/>
    </source>
</evidence>
<dbReference type="InterPro" id="IPR009000">
    <property type="entry name" value="Transl_B-barrel_sf"/>
</dbReference>
<dbReference type="Pfam" id="PF01411">
    <property type="entry name" value="tRNA-synt_2c"/>
    <property type="match status" value="1"/>
</dbReference>